<protein>
    <recommendedName>
        <fullName evidence="3">TonB C-terminal domain-containing protein</fullName>
    </recommendedName>
</protein>
<keyword evidence="2" id="KW-1133">Transmembrane helix</keyword>
<accession>A0A4Q2KKF5</accession>
<keyword evidence="5" id="KW-1185">Reference proteome</keyword>
<evidence type="ECO:0000256" key="2">
    <source>
        <dbReference type="SAM" id="Phobius"/>
    </source>
</evidence>
<dbReference type="Proteomes" id="UP000293623">
    <property type="component" value="Unassembled WGS sequence"/>
</dbReference>
<dbReference type="Gene3D" id="3.30.1150.10">
    <property type="match status" value="1"/>
</dbReference>
<feature type="compositionally biased region" description="Pro residues" evidence="1">
    <location>
        <begin position="56"/>
        <end position="65"/>
    </location>
</feature>
<dbReference type="AlphaFoldDB" id="A0A4Q2KKF5"/>
<sequence>MAYIDTRTPRDRAKSIAGVIVVHGAAAYALLVGLQVTGMIEDVPRLTGETIVKVPVEPPPPPTPEVTPESTSTPQTYVHVPPKPLDLTTEMPPIEVRDVPLPPIPDVTTDLFPKPEVTPAAQATPAFDPVAPRPRNDPGQWVTTADYRSSWINREFTGVARFRVEVGTDGRAKSCTITGSSGHSELDGATCDLVTRRARFEAGLDGTGAKTSATWSSAVSWQLPD</sequence>
<dbReference type="OrthoDB" id="7585155at2"/>
<dbReference type="RefSeq" id="WP_129523232.1">
    <property type="nucleotide sequence ID" value="NZ_SDPV01000001.1"/>
</dbReference>
<dbReference type="Pfam" id="PF03544">
    <property type="entry name" value="TonB_C"/>
    <property type="match status" value="1"/>
</dbReference>
<dbReference type="GO" id="GO:0055085">
    <property type="term" value="P:transmembrane transport"/>
    <property type="evidence" value="ECO:0007669"/>
    <property type="project" value="InterPro"/>
</dbReference>
<organism evidence="4 5">
    <name type="scientific">Pelagerythrobacter rhizovicinus</name>
    <dbReference type="NCBI Taxonomy" id="2268576"/>
    <lineage>
        <taxon>Bacteria</taxon>
        <taxon>Pseudomonadati</taxon>
        <taxon>Pseudomonadota</taxon>
        <taxon>Alphaproteobacteria</taxon>
        <taxon>Sphingomonadales</taxon>
        <taxon>Erythrobacteraceae</taxon>
        <taxon>Pelagerythrobacter</taxon>
    </lineage>
</organism>
<dbReference type="SUPFAM" id="SSF74653">
    <property type="entry name" value="TolA/TonB C-terminal domain"/>
    <property type="match status" value="1"/>
</dbReference>
<feature type="domain" description="TonB C-terminal" evidence="3">
    <location>
        <begin position="155"/>
        <end position="221"/>
    </location>
</feature>
<dbReference type="InterPro" id="IPR037682">
    <property type="entry name" value="TonB_C"/>
</dbReference>
<dbReference type="EMBL" id="SDPV01000001">
    <property type="protein sequence ID" value="RXZ65754.1"/>
    <property type="molecule type" value="Genomic_DNA"/>
</dbReference>
<evidence type="ECO:0000313" key="4">
    <source>
        <dbReference type="EMBL" id="RXZ65754.1"/>
    </source>
</evidence>
<keyword evidence="2" id="KW-0812">Transmembrane</keyword>
<comment type="caution">
    <text evidence="4">The sequence shown here is derived from an EMBL/GenBank/DDBJ whole genome shotgun (WGS) entry which is preliminary data.</text>
</comment>
<gene>
    <name evidence="4" type="ORF">ETX26_03195</name>
</gene>
<feature type="region of interest" description="Disordered" evidence="1">
    <location>
        <begin position="54"/>
        <end position="79"/>
    </location>
</feature>
<evidence type="ECO:0000259" key="3">
    <source>
        <dbReference type="Pfam" id="PF03544"/>
    </source>
</evidence>
<keyword evidence="2" id="KW-0472">Membrane</keyword>
<evidence type="ECO:0000313" key="5">
    <source>
        <dbReference type="Proteomes" id="UP000293623"/>
    </source>
</evidence>
<name>A0A4Q2KKF5_9SPHN</name>
<feature type="transmembrane region" description="Helical" evidence="2">
    <location>
        <begin position="16"/>
        <end position="36"/>
    </location>
</feature>
<proteinExistence type="predicted"/>
<evidence type="ECO:0000256" key="1">
    <source>
        <dbReference type="SAM" id="MobiDB-lite"/>
    </source>
</evidence>
<reference evidence="4 5" key="1">
    <citation type="submission" date="2019-01" db="EMBL/GenBank/DDBJ databases">
        <title>Altererythrobacter rhizovicinus sp. nov., isolated from the rhizosphere soil of Haloxylon ammodendron.</title>
        <authorList>
            <person name="Li H.-P."/>
            <person name="Gou J.-Y."/>
            <person name="Yao D."/>
            <person name="Han Q.-Q."/>
            <person name="Shao K.-Z."/>
            <person name="Zhao Q."/>
            <person name="Zhang J.-L."/>
        </authorList>
    </citation>
    <scope>NUCLEOTIDE SEQUENCE [LARGE SCALE GENOMIC DNA]</scope>
    <source>
        <strain evidence="4 5">AY-3R</strain>
    </source>
</reference>